<feature type="compositionally biased region" description="Basic and acidic residues" evidence="1">
    <location>
        <begin position="271"/>
        <end position="280"/>
    </location>
</feature>
<dbReference type="AlphaFoldDB" id="A0A180G7X4"/>
<evidence type="ECO:0000313" key="3">
    <source>
        <dbReference type="EnsemblFungi" id="PTTG_28920-t43_1-p1"/>
    </source>
</evidence>
<proteinExistence type="predicted"/>
<feature type="compositionally biased region" description="Basic and acidic residues" evidence="1">
    <location>
        <begin position="110"/>
        <end position="122"/>
    </location>
</feature>
<reference evidence="3" key="4">
    <citation type="submission" date="2025-05" db="UniProtKB">
        <authorList>
            <consortium name="EnsemblFungi"/>
        </authorList>
    </citation>
    <scope>IDENTIFICATION</scope>
    <source>
        <strain evidence="3">isolate 1-1 / race 1 (BBBD)</strain>
    </source>
</reference>
<feature type="compositionally biased region" description="Polar residues" evidence="1">
    <location>
        <begin position="199"/>
        <end position="210"/>
    </location>
</feature>
<feature type="compositionally biased region" description="Polar residues" evidence="1">
    <location>
        <begin position="235"/>
        <end position="248"/>
    </location>
</feature>
<evidence type="ECO:0000256" key="1">
    <source>
        <dbReference type="SAM" id="MobiDB-lite"/>
    </source>
</evidence>
<feature type="compositionally biased region" description="Polar residues" evidence="1">
    <location>
        <begin position="59"/>
        <end position="68"/>
    </location>
</feature>
<feature type="compositionally biased region" description="Basic and acidic residues" evidence="1">
    <location>
        <begin position="321"/>
        <end position="332"/>
    </location>
</feature>
<feature type="region of interest" description="Disordered" evidence="1">
    <location>
        <begin position="540"/>
        <end position="575"/>
    </location>
</feature>
<accession>A0A180G7X4</accession>
<feature type="compositionally biased region" description="Polar residues" evidence="1">
    <location>
        <begin position="152"/>
        <end position="161"/>
    </location>
</feature>
<keyword evidence="4" id="KW-1185">Reference proteome</keyword>
<evidence type="ECO:0000313" key="4">
    <source>
        <dbReference type="Proteomes" id="UP000005240"/>
    </source>
</evidence>
<reference evidence="2" key="2">
    <citation type="submission" date="2016-05" db="EMBL/GenBank/DDBJ databases">
        <title>Comparative analysis highlights variable genome content of wheat rusts and divergence of the mating loci.</title>
        <authorList>
            <person name="Cuomo C.A."/>
            <person name="Bakkeren G."/>
            <person name="Szabo L."/>
            <person name="Khalil H."/>
            <person name="Joly D."/>
            <person name="Goldberg J."/>
            <person name="Young S."/>
            <person name="Zeng Q."/>
            <person name="Fellers J."/>
        </authorList>
    </citation>
    <scope>NUCLEOTIDE SEQUENCE [LARGE SCALE GENOMIC DNA]</scope>
    <source>
        <strain evidence="2">1-1 BBBD Race 1</strain>
    </source>
</reference>
<name>A0A180G7X4_PUCT1</name>
<gene>
    <name evidence="2" type="ORF">PTTG_28920</name>
</gene>
<reference evidence="3 4" key="3">
    <citation type="journal article" date="2017" name="G3 (Bethesda)">
        <title>Comparative analysis highlights variable genome content of wheat rusts and divergence of the mating loci.</title>
        <authorList>
            <person name="Cuomo C.A."/>
            <person name="Bakkeren G."/>
            <person name="Khalil H.B."/>
            <person name="Panwar V."/>
            <person name="Joly D."/>
            <person name="Linning R."/>
            <person name="Sakthikumar S."/>
            <person name="Song X."/>
            <person name="Adiconis X."/>
            <person name="Fan L."/>
            <person name="Goldberg J.M."/>
            <person name="Levin J.Z."/>
            <person name="Young S."/>
            <person name="Zeng Q."/>
            <person name="Anikster Y."/>
            <person name="Bruce M."/>
            <person name="Wang M."/>
            <person name="Yin C."/>
            <person name="McCallum B."/>
            <person name="Szabo L.J."/>
            <person name="Hulbert S."/>
            <person name="Chen X."/>
            <person name="Fellers J.P."/>
        </authorList>
    </citation>
    <scope>NUCLEOTIDE SEQUENCE</scope>
    <source>
        <strain evidence="3">isolate 1-1 / race 1 (BBBD)</strain>
        <strain evidence="4">Isolate 1-1 / race 1 (BBBD)</strain>
    </source>
</reference>
<feature type="compositionally biased region" description="Basic residues" evidence="1">
    <location>
        <begin position="83"/>
        <end position="98"/>
    </location>
</feature>
<feature type="compositionally biased region" description="Acidic residues" evidence="1">
    <location>
        <begin position="545"/>
        <end position="555"/>
    </location>
</feature>
<reference evidence="2" key="1">
    <citation type="submission" date="2009-11" db="EMBL/GenBank/DDBJ databases">
        <authorList>
            <consortium name="The Broad Institute Genome Sequencing Platform"/>
            <person name="Ward D."/>
            <person name="Feldgarden M."/>
            <person name="Earl A."/>
            <person name="Young S.K."/>
            <person name="Zeng Q."/>
            <person name="Koehrsen M."/>
            <person name="Alvarado L."/>
            <person name="Berlin A."/>
            <person name="Bochicchio J."/>
            <person name="Borenstein D."/>
            <person name="Chapman S.B."/>
            <person name="Chen Z."/>
            <person name="Engels R."/>
            <person name="Freedman E."/>
            <person name="Gellesch M."/>
            <person name="Goldberg J."/>
            <person name="Griggs A."/>
            <person name="Gujja S."/>
            <person name="Heilman E."/>
            <person name="Heiman D."/>
            <person name="Hepburn T."/>
            <person name="Howarth C."/>
            <person name="Jen D."/>
            <person name="Larson L."/>
            <person name="Lewis B."/>
            <person name="Mehta T."/>
            <person name="Park D."/>
            <person name="Pearson M."/>
            <person name="Roberts A."/>
            <person name="Saif S."/>
            <person name="Shea T."/>
            <person name="Shenoy N."/>
            <person name="Sisk P."/>
            <person name="Stolte C."/>
            <person name="Sykes S."/>
            <person name="Thomson T."/>
            <person name="Walk T."/>
            <person name="White J."/>
            <person name="Yandava C."/>
            <person name="Izard J."/>
            <person name="Baranova O.V."/>
            <person name="Blanton J.M."/>
            <person name="Tanner A.C."/>
            <person name="Dewhirst F.E."/>
            <person name="Haas B."/>
            <person name="Nusbaum C."/>
            <person name="Birren B."/>
        </authorList>
    </citation>
    <scope>NUCLEOTIDE SEQUENCE [LARGE SCALE GENOMIC DNA]</scope>
    <source>
        <strain evidence="2">1-1 BBBD Race 1</strain>
    </source>
</reference>
<protein>
    <submittedName>
        <fullName evidence="2 3">Uncharacterized protein</fullName>
    </submittedName>
</protein>
<organism evidence="2">
    <name type="scientific">Puccinia triticina (isolate 1-1 / race 1 (BBBD))</name>
    <name type="common">Brown leaf rust fungus</name>
    <dbReference type="NCBI Taxonomy" id="630390"/>
    <lineage>
        <taxon>Eukaryota</taxon>
        <taxon>Fungi</taxon>
        <taxon>Dikarya</taxon>
        <taxon>Basidiomycota</taxon>
        <taxon>Pucciniomycotina</taxon>
        <taxon>Pucciniomycetes</taxon>
        <taxon>Pucciniales</taxon>
        <taxon>Pucciniaceae</taxon>
        <taxon>Puccinia</taxon>
    </lineage>
</organism>
<feature type="region of interest" description="Disordered" evidence="1">
    <location>
        <begin position="59"/>
        <end position="345"/>
    </location>
</feature>
<dbReference type="OrthoDB" id="2518936at2759"/>
<sequence>MPKYQARKLPTKPYNSKKKALELVNFIKLRAGPGELDGITCDTDTPLDVLQELAKKFTPENSLNTANPLSSELSSLEEDQGHHSKHRAGSKARVRASKSKAASSATFGFEEPKQSSAREKNSRAAPRLGKVAKTENGADLSVAPDGGPDQMEATNGSQGSRATGGKTRPEVQTRTASKRRHIEHADSSPDHPNKRATRNETSNETSSATFGSKVAKTEDGADLSVVPDGGPDQIKATTGNQGSRSTANKPEVTRTASKRRQIENAVSSPDHPNKRARNEARNGNPSSSFTAGGETAPSIIEQNALPTPKLQTRAGCKRRQTKDPENSRDLSVKPRVSNMRNYRGGPSVICRQATSSHSVSKEDVYLISPTGPGAKGSHPTETEPFIFFEPDNIMDESSIGDMSKLAKCKPLISFVPNKAFTFKPVWHRITGKDVEEPTTTDPIIEDVLKELASGENSNDVPEEILKMPVSEIMQNLQRGIESEAQQNRLGSVDTCGNASPLEVKTMLRADSPDTFLENMVSRGLIPKLLLSKKICQPTIPIAPDQESEDGPDENLDVSKVPPKNPGEPGNKPEEIISTTPDILESTCGKATICTGKDNFGEICEGFRAKSEGAVLDLASEVLPLIAR</sequence>
<evidence type="ECO:0000313" key="2">
    <source>
        <dbReference type="EMBL" id="OAV88761.1"/>
    </source>
</evidence>
<dbReference type="EMBL" id="ADAS02000155">
    <property type="protein sequence ID" value="OAV88761.1"/>
    <property type="molecule type" value="Genomic_DNA"/>
</dbReference>
<dbReference type="VEuPathDB" id="FungiDB:PTTG_28920"/>
<dbReference type="EnsemblFungi" id="PTTG_28920-t43_1">
    <property type="protein sequence ID" value="PTTG_28920-t43_1-p1"/>
    <property type="gene ID" value="PTTG_28920"/>
</dbReference>
<dbReference type="Proteomes" id="UP000005240">
    <property type="component" value="Unassembled WGS sequence"/>
</dbReference>
<feature type="compositionally biased region" description="Polar residues" evidence="1">
    <location>
        <begin position="281"/>
        <end position="290"/>
    </location>
</feature>
<feature type="compositionally biased region" description="Basic and acidic residues" evidence="1">
    <location>
        <begin position="183"/>
        <end position="193"/>
    </location>
</feature>